<dbReference type="OrthoDB" id="9800461at2"/>
<dbReference type="RefSeq" id="WP_095895268.1">
    <property type="nucleotide sequence ID" value="NZ_CP022387.1"/>
</dbReference>
<protein>
    <recommendedName>
        <fullName evidence="3">Bacteriocin-protection protein</fullName>
    </recommendedName>
</protein>
<proteinExistence type="predicted"/>
<evidence type="ECO:0000313" key="2">
    <source>
        <dbReference type="Proteomes" id="UP000217348"/>
    </source>
</evidence>
<gene>
    <name evidence="1" type="ORF">CGC58_04215</name>
</gene>
<sequence length="62" mass="7470">MTNNNDIENFLKETPEAYAVFQTMPPSHRNEYIKWINEAKKQETKEKRLQKMLEMLLKKGNK</sequence>
<name>A0A250FVE4_9FLAO</name>
<dbReference type="Pfam" id="PF13376">
    <property type="entry name" value="OmdA"/>
    <property type="match status" value="1"/>
</dbReference>
<reference evidence="2" key="1">
    <citation type="submission" date="2017-06" db="EMBL/GenBank/DDBJ databases">
        <title>Capnocytophaga spp. assemblies.</title>
        <authorList>
            <person name="Gulvik C.A."/>
        </authorList>
    </citation>
    <scope>NUCLEOTIDE SEQUENCE [LARGE SCALE GENOMIC DNA]</scope>
    <source>
        <strain evidence="2">H2177</strain>
    </source>
</reference>
<evidence type="ECO:0000313" key="1">
    <source>
        <dbReference type="EMBL" id="ATA88991.1"/>
    </source>
</evidence>
<dbReference type="AlphaFoldDB" id="A0A250FVE4"/>
<accession>A0A250FVE4</accession>
<dbReference type="KEGG" id="csto:CGC58_04215"/>
<evidence type="ECO:0008006" key="3">
    <source>
        <dbReference type="Google" id="ProtNLM"/>
    </source>
</evidence>
<dbReference type="Proteomes" id="UP000217348">
    <property type="component" value="Chromosome"/>
</dbReference>
<organism evidence="1 2">
    <name type="scientific">Capnocytophaga stomatis</name>
    <dbReference type="NCBI Taxonomy" id="1848904"/>
    <lineage>
        <taxon>Bacteria</taxon>
        <taxon>Pseudomonadati</taxon>
        <taxon>Bacteroidota</taxon>
        <taxon>Flavobacteriia</taxon>
        <taxon>Flavobacteriales</taxon>
        <taxon>Flavobacteriaceae</taxon>
        <taxon>Capnocytophaga</taxon>
    </lineage>
</organism>
<dbReference type="EMBL" id="CP022387">
    <property type="protein sequence ID" value="ATA88991.1"/>
    <property type="molecule type" value="Genomic_DNA"/>
</dbReference>